<keyword evidence="8 14" id="KW-0256">Endoplasmic reticulum</keyword>
<reference evidence="15 16" key="1">
    <citation type="submission" date="2020-09" db="EMBL/GenBank/DDBJ databases">
        <authorList>
            <person name="Ashkenazy H."/>
        </authorList>
    </citation>
    <scope>NUCLEOTIDE SEQUENCE [LARGE SCALE GENOMIC DNA]</scope>
    <source>
        <strain evidence="16">cv. Cdm-0</strain>
    </source>
</reference>
<comment type="similarity">
    <text evidence="4 14">Belongs to the derlin family.</text>
</comment>
<comment type="function">
    <text evidence="14">May be involved in the degradation of misfolded endoplasmic reticulum (ER) luminal proteins.</text>
</comment>
<keyword evidence="6" id="KW-0963">Cytoplasm</keyword>
<dbReference type="PRINTS" id="PR01640">
    <property type="entry name" value="PROFILINPLNT"/>
</dbReference>
<dbReference type="SUPFAM" id="SSF144091">
    <property type="entry name" value="Rhomboid-like"/>
    <property type="match status" value="1"/>
</dbReference>
<dbReference type="Pfam" id="PF04511">
    <property type="entry name" value="DER1"/>
    <property type="match status" value="1"/>
</dbReference>
<keyword evidence="9 14" id="KW-1133">Transmembrane helix</keyword>
<evidence type="ECO:0000313" key="15">
    <source>
        <dbReference type="EMBL" id="CAD5329433.1"/>
    </source>
</evidence>
<feature type="transmembrane region" description="Helical" evidence="14">
    <location>
        <begin position="55"/>
        <end position="76"/>
    </location>
</feature>
<dbReference type="GO" id="GO:0005856">
    <property type="term" value="C:cytoskeleton"/>
    <property type="evidence" value="ECO:0007669"/>
    <property type="project" value="UniProtKB-SubCell"/>
</dbReference>
<sequence>MSSPGEFYNSLPPITKAYGTLCFFTTVATQLGLVAPVHIALIPELVLKQFQIWRLITNLFFLGGFSINFGIRLLMIARYGVQLEKGPFERRTADFLWMMIFGSFTLLVLSVIPFFWTPFLGVSLVFMLLYLWSREFPNANISLYGLVTLKAFYLPWAMLALDVIFGSPIMPDLLGIIAGHLYYFLTVLHPLATGKNYLKTPKWVNKIVARWRIGAPVASVRQAGGVGAAGPGAGGGVGGGGAYSSARAPPESSNTAFRGHHLTAAAIVGHDGSVWAQSANFPQFKGQEFSDIMKDFDEPGHLAPTGLFMAGAKYMVIQGEPGAVIRGKKGAGGITIKKTGQSCVFGIYEEPVTPGQCNMVVERLGDYLLEQGL</sequence>
<comment type="subcellular location">
    <subcellularLocation>
        <location evidence="2">Cytoplasm</location>
        <location evidence="2">Cytoskeleton</location>
    </subcellularLocation>
    <subcellularLocation>
        <location evidence="3 14">Endoplasmic reticulum membrane</location>
        <topology evidence="3 14">Multi-pass membrane protein</topology>
    </subcellularLocation>
</comment>
<evidence type="ECO:0000256" key="11">
    <source>
        <dbReference type="ARBA" id="ARBA00023203"/>
    </source>
</evidence>
<keyword evidence="7 14" id="KW-0812">Transmembrane</keyword>
<dbReference type="InterPro" id="IPR036140">
    <property type="entry name" value="PFN_sf"/>
</dbReference>
<evidence type="ECO:0000256" key="3">
    <source>
        <dbReference type="ARBA" id="ARBA00004477"/>
    </source>
</evidence>
<dbReference type="SMART" id="SM00392">
    <property type="entry name" value="PROF"/>
    <property type="match status" value="1"/>
</dbReference>
<protein>
    <recommendedName>
        <fullName evidence="13 14">Multifunctional fusion protein</fullName>
    </recommendedName>
    <domain>
        <recommendedName>
            <fullName evidence="13">Profilin</fullName>
        </recommendedName>
    </domain>
    <domain>
        <recommendedName>
            <fullName evidence="14">Derlin</fullName>
        </recommendedName>
    </domain>
</protein>
<evidence type="ECO:0000256" key="10">
    <source>
        <dbReference type="ARBA" id="ARBA00023136"/>
    </source>
</evidence>
<dbReference type="Proteomes" id="UP000516314">
    <property type="component" value="Chromosome 4"/>
</dbReference>
<gene>
    <name evidence="15" type="ORF">AT9943_LOCUS17024</name>
</gene>
<dbReference type="GO" id="GO:0006950">
    <property type="term" value="P:response to stress"/>
    <property type="evidence" value="ECO:0007669"/>
    <property type="project" value="UniProtKB-ARBA"/>
</dbReference>
<proteinExistence type="inferred from homology"/>
<dbReference type="GO" id="GO:0005789">
    <property type="term" value="C:endoplasmic reticulum membrane"/>
    <property type="evidence" value="ECO:0007669"/>
    <property type="project" value="UniProtKB-SubCell"/>
</dbReference>
<dbReference type="FunFam" id="3.30.450.30:FF:000001">
    <property type="entry name" value="Profilin"/>
    <property type="match status" value="1"/>
</dbReference>
<name>A0A7G2F4P3_ARATH</name>
<keyword evidence="10 14" id="KW-0472">Membrane</keyword>
<evidence type="ECO:0000256" key="2">
    <source>
        <dbReference type="ARBA" id="ARBA00004245"/>
    </source>
</evidence>
<organism evidence="15 16">
    <name type="scientific">Arabidopsis thaliana</name>
    <name type="common">Mouse-ear cress</name>
    <dbReference type="NCBI Taxonomy" id="3702"/>
    <lineage>
        <taxon>Eukaryota</taxon>
        <taxon>Viridiplantae</taxon>
        <taxon>Streptophyta</taxon>
        <taxon>Embryophyta</taxon>
        <taxon>Tracheophyta</taxon>
        <taxon>Spermatophyta</taxon>
        <taxon>Magnoliopsida</taxon>
        <taxon>eudicotyledons</taxon>
        <taxon>Gunneridae</taxon>
        <taxon>Pentapetalae</taxon>
        <taxon>rosids</taxon>
        <taxon>malvids</taxon>
        <taxon>Brassicales</taxon>
        <taxon>Brassicaceae</taxon>
        <taxon>Camelineae</taxon>
        <taxon>Arabidopsis</taxon>
    </lineage>
</organism>
<dbReference type="InterPro" id="IPR007599">
    <property type="entry name" value="DER1"/>
</dbReference>
<feature type="transmembrane region" description="Helical" evidence="14">
    <location>
        <begin position="96"/>
        <end position="129"/>
    </location>
</feature>
<evidence type="ECO:0000256" key="4">
    <source>
        <dbReference type="ARBA" id="ARBA00008917"/>
    </source>
</evidence>
<evidence type="ECO:0000256" key="1">
    <source>
        <dbReference type="ARBA" id="ARBA00003292"/>
    </source>
</evidence>
<dbReference type="EMBL" id="LR881469">
    <property type="protein sequence ID" value="CAD5329433.1"/>
    <property type="molecule type" value="Genomic_DNA"/>
</dbReference>
<dbReference type="PRINTS" id="PR00392">
    <property type="entry name" value="PROFILIN"/>
</dbReference>
<evidence type="ECO:0000256" key="9">
    <source>
        <dbReference type="ARBA" id="ARBA00022989"/>
    </source>
</evidence>
<evidence type="ECO:0000313" key="16">
    <source>
        <dbReference type="Proteomes" id="UP000516314"/>
    </source>
</evidence>
<evidence type="ECO:0000256" key="12">
    <source>
        <dbReference type="ARBA" id="ARBA00023212"/>
    </source>
</evidence>
<comment type="function">
    <text evidence="1">May be involved in the degradation process of specific misfolded endoplasmic reticulum (ER) luminal proteins.</text>
</comment>
<dbReference type="InterPro" id="IPR035952">
    <property type="entry name" value="Rhomboid-like_sf"/>
</dbReference>
<dbReference type="Pfam" id="PF00235">
    <property type="entry name" value="Profilin"/>
    <property type="match status" value="1"/>
</dbReference>
<dbReference type="CDD" id="cd00148">
    <property type="entry name" value="PROF"/>
    <property type="match status" value="1"/>
</dbReference>
<feature type="transmembrane region" description="Helical" evidence="14">
    <location>
        <begin position="17"/>
        <end position="43"/>
    </location>
</feature>
<accession>A0A7G2F4P3</accession>
<feature type="transmembrane region" description="Helical" evidence="14">
    <location>
        <begin position="141"/>
        <end position="161"/>
    </location>
</feature>
<dbReference type="GO" id="GO:0003779">
    <property type="term" value="F:actin binding"/>
    <property type="evidence" value="ECO:0007669"/>
    <property type="project" value="UniProtKB-KW"/>
</dbReference>
<feature type="transmembrane region" description="Helical" evidence="14">
    <location>
        <begin position="173"/>
        <end position="192"/>
    </location>
</feature>
<dbReference type="PANTHER" id="PTHR11009">
    <property type="entry name" value="DER1-LIKE PROTEIN, DERLIN"/>
    <property type="match status" value="1"/>
</dbReference>
<evidence type="ECO:0000256" key="6">
    <source>
        <dbReference type="ARBA" id="ARBA00022490"/>
    </source>
</evidence>
<dbReference type="InterPro" id="IPR048278">
    <property type="entry name" value="PFN"/>
</dbReference>
<keyword evidence="12" id="KW-0206">Cytoskeleton</keyword>
<evidence type="ECO:0000256" key="13">
    <source>
        <dbReference type="RuleBase" id="RU003909"/>
    </source>
</evidence>
<dbReference type="Gene3D" id="3.30.450.30">
    <property type="entry name" value="Dynein light chain 2a, cytoplasmic"/>
    <property type="match status" value="1"/>
</dbReference>
<evidence type="ECO:0000256" key="5">
    <source>
        <dbReference type="ARBA" id="ARBA00010058"/>
    </source>
</evidence>
<dbReference type="InterPro" id="IPR005455">
    <property type="entry name" value="PFN_euk"/>
</dbReference>
<comment type="similarity">
    <text evidence="5 13">Belongs to the profilin family.</text>
</comment>
<keyword evidence="11 13" id="KW-0009">Actin-binding</keyword>
<evidence type="ECO:0000256" key="14">
    <source>
        <dbReference type="RuleBase" id="RU363059"/>
    </source>
</evidence>
<evidence type="ECO:0000256" key="8">
    <source>
        <dbReference type="ARBA" id="ARBA00022824"/>
    </source>
</evidence>
<dbReference type="AlphaFoldDB" id="A0A7G2F4P3"/>
<dbReference type="SUPFAM" id="SSF55770">
    <property type="entry name" value="Profilin (actin-binding protein)"/>
    <property type="match status" value="1"/>
</dbReference>
<evidence type="ECO:0000256" key="7">
    <source>
        <dbReference type="ARBA" id="ARBA00022692"/>
    </source>
</evidence>